<reference evidence="1" key="1">
    <citation type="submission" date="2023-08" db="EMBL/GenBank/DDBJ databases">
        <title>A de novo genome assembly of Solanum verrucosum Schlechtendal, a Mexican diploid species geographically isolated from the other diploid A-genome species in potato relatives.</title>
        <authorList>
            <person name="Hosaka K."/>
        </authorList>
    </citation>
    <scope>NUCLEOTIDE SEQUENCE</scope>
    <source>
        <tissue evidence="1">Young leaves</tissue>
    </source>
</reference>
<proteinExistence type="predicted"/>
<protein>
    <submittedName>
        <fullName evidence="1">Uncharacterized protein</fullName>
    </submittedName>
</protein>
<evidence type="ECO:0000313" key="2">
    <source>
        <dbReference type="Proteomes" id="UP001234989"/>
    </source>
</evidence>
<name>A0AAF0UGP0_SOLVR</name>
<keyword evidence="2" id="KW-1185">Reference proteome</keyword>
<evidence type="ECO:0000313" key="1">
    <source>
        <dbReference type="EMBL" id="WMV45420.1"/>
    </source>
</evidence>
<dbReference type="Proteomes" id="UP001234989">
    <property type="component" value="Chromosome 9"/>
</dbReference>
<gene>
    <name evidence="1" type="ORF">MTR67_038805</name>
</gene>
<accession>A0AAF0UGP0</accession>
<organism evidence="1 2">
    <name type="scientific">Solanum verrucosum</name>
    <dbReference type="NCBI Taxonomy" id="315347"/>
    <lineage>
        <taxon>Eukaryota</taxon>
        <taxon>Viridiplantae</taxon>
        <taxon>Streptophyta</taxon>
        <taxon>Embryophyta</taxon>
        <taxon>Tracheophyta</taxon>
        <taxon>Spermatophyta</taxon>
        <taxon>Magnoliopsida</taxon>
        <taxon>eudicotyledons</taxon>
        <taxon>Gunneridae</taxon>
        <taxon>Pentapetalae</taxon>
        <taxon>asterids</taxon>
        <taxon>lamiids</taxon>
        <taxon>Solanales</taxon>
        <taxon>Solanaceae</taxon>
        <taxon>Solanoideae</taxon>
        <taxon>Solaneae</taxon>
        <taxon>Solanum</taxon>
    </lineage>
</organism>
<feature type="non-terminal residue" evidence="1">
    <location>
        <position position="83"/>
    </location>
</feature>
<dbReference type="AlphaFoldDB" id="A0AAF0UGP0"/>
<dbReference type="EMBL" id="CP133620">
    <property type="protein sequence ID" value="WMV45420.1"/>
    <property type="molecule type" value="Genomic_DNA"/>
</dbReference>
<sequence>MNVLYHPCKANVVVDAFNRLSMCSVAHVKEERKELAKDVHRLARLEVKEKQDSYHVLLQLKSIAHQQKVQVFSQGGDGVLHYQ</sequence>